<comment type="function">
    <text evidence="6">Ligates lysine onto the cytidine present at position 34 of the AUA codon-specific tRNA(Ile) that contains the anticodon CAU, in an ATP-dependent manner. Cytidine is converted to lysidine, thus changing the amino acid specificity of the tRNA from methionine to isoleucine.</text>
</comment>
<dbReference type="GO" id="GO:0005737">
    <property type="term" value="C:cytoplasm"/>
    <property type="evidence" value="ECO:0007669"/>
    <property type="project" value="UniProtKB-SubCell"/>
</dbReference>
<evidence type="ECO:0000256" key="2">
    <source>
        <dbReference type="ARBA" id="ARBA00022694"/>
    </source>
</evidence>
<dbReference type="GO" id="GO:0005524">
    <property type="term" value="F:ATP binding"/>
    <property type="evidence" value="ECO:0007669"/>
    <property type="project" value="UniProtKB-UniRule"/>
</dbReference>
<dbReference type="EMBL" id="SGIS01000007">
    <property type="protein sequence ID" value="RZF65259.1"/>
    <property type="molecule type" value="Genomic_DNA"/>
</dbReference>
<proteinExistence type="inferred from homology"/>
<evidence type="ECO:0000256" key="1">
    <source>
        <dbReference type="ARBA" id="ARBA00022598"/>
    </source>
</evidence>
<dbReference type="OrthoDB" id="9807403at2"/>
<dbReference type="CDD" id="cd01992">
    <property type="entry name" value="TilS_N"/>
    <property type="match status" value="1"/>
</dbReference>
<dbReference type="PANTHER" id="PTHR43033:SF1">
    <property type="entry name" value="TRNA(ILE)-LYSIDINE SYNTHASE-RELATED"/>
    <property type="match status" value="1"/>
</dbReference>
<keyword evidence="6" id="KW-0963">Cytoplasm</keyword>
<comment type="catalytic activity">
    <reaction evidence="5 6">
        <text>cytidine(34) in tRNA(Ile2) + L-lysine + ATP = lysidine(34) in tRNA(Ile2) + AMP + diphosphate + H(+)</text>
        <dbReference type="Rhea" id="RHEA:43744"/>
        <dbReference type="Rhea" id="RHEA-COMP:10625"/>
        <dbReference type="Rhea" id="RHEA-COMP:10670"/>
        <dbReference type="ChEBI" id="CHEBI:15378"/>
        <dbReference type="ChEBI" id="CHEBI:30616"/>
        <dbReference type="ChEBI" id="CHEBI:32551"/>
        <dbReference type="ChEBI" id="CHEBI:33019"/>
        <dbReference type="ChEBI" id="CHEBI:82748"/>
        <dbReference type="ChEBI" id="CHEBI:83665"/>
        <dbReference type="ChEBI" id="CHEBI:456215"/>
        <dbReference type="EC" id="6.3.4.19"/>
    </reaction>
</comment>
<keyword evidence="9" id="KW-1185">Reference proteome</keyword>
<evidence type="ECO:0000259" key="7">
    <source>
        <dbReference type="Pfam" id="PF01171"/>
    </source>
</evidence>
<comment type="caution">
    <text evidence="8">The sequence shown here is derived from an EMBL/GenBank/DDBJ whole genome shotgun (WGS) entry which is preliminary data.</text>
</comment>
<dbReference type="RefSeq" id="WP_130155792.1">
    <property type="nucleotide sequence ID" value="NZ_SGIS01000007.1"/>
</dbReference>
<evidence type="ECO:0000313" key="9">
    <source>
        <dbReference type="Proteomes" id="UP000292085"/>
    </source>
</evidence>
<dbReference type="NCBIfam" id="TIGR02432">
    <property type="entry name" value="lysidine_TilS_N"/>
    <property type="match status" value="1"/>
</dbReference>
<evidence type="ECO:0000256" key="3">
    <source>
        <dbReference type="ARBA" id="ARBA00022741"/>
    </source>
</evidence>
<comment type="similarity">
    <text evidence="6">Belongs to the tRNA(Ile)-lysidine synthase family.</text>
</comment>
<comment type="domain">
    <text evidence="6">The N-terminal region contains the highly conserved SGGXDS motif, predicted to be a P-loop motif involved in ATP binding.</text>
</comment>
<keyword evidence="1 6" id="KW-0436">Ligase</keyword>
<evidence type="ECO:0000256" key="6">
    <source>
        <dbReference type="HAMAP-Rule" id="MF_01161"/>
    </source>
</evidence>
<feature type="domain" description="tRNA(Ile)-lysidine/2-thiocytidine synthase N-terminal" evidence="7">
    <location>
        <begin position="38"/>
        <end position="214"/>
    </location>
</feature>
<dbReference type="Proteomes" id="UP000292085">
    <property type="component" value="Unassembled WGS sequence"/>
</dbReference>
<protein>
    <recommendedName>
        <fullName evidence="6">tRNA(Ile)-lysidine synthase</fullName>
        <ecNumber evidence="6">6.3.4.19</ecNumber>
    </recommendedName>
    <alternativeName>
        <fullName evidence="6">tRNA(Ile)-2-lysyl-cytidine synthase</fullName>
    </alternativeName>
    <alternativeName>
        <fullName evidence="6">tRNA(Ile)-lysidine synthetase</fullName>
    </alternativeName>
</protein>
<evidence type="ECO:0000313" key="8">
    <source>
        <dbReference type="EMBL" id="RZF65259.1"/>
    </source>
</evidence>
<dbReference type="GO" id="GO:0032267">
    <property type="term" value="F:tRNA(Ile)-lysidine synthase activity"/>
    <property type="evidence" value="ECO:0007669"/>
    <property type="project" value="UniProtKB-EC"/>
</dbReference>
<dbReference type="GO" id="GO:0006400">
    <property type="term" value="P:tRNA modification"/>
    <property type="evidence" value="ECO:0007669"/>
    <property type="project" value="UniProtKB-UniRule"/>
</dbReference>
<dbReference type="InterPro" id="IPR012094">
    <property type="entry name" value="tRNA_Ile_lys_synt"/>
</dbReference>
<dbReference type="HAMAP" id="MF_01161">
    <property type="entry name" value="tRNA_Ile_lys_synt"/>
    <property type="match status" value="1"/>
</dbReference>
<evidence type="ECO:0000256" key="5">
    <source>
        <dbReference type="ARBA" id="ARBA00048539"/>
    </source>
</evidence>
<organism evidence="8 9">
    <name type="scientific">Sphingomonas populi</name>
    <dbReference type="NCBI Taxonomy" id="2484750"/>
    <lineage>
        <taxon>Bacteria</taxon>
        <taxon>Pseudomonadati</taxon>
        <taxon>Pseudomonadota</taxon>
        <taxon>Alphaproteobacteria</taxon>
        <taxon>Sphingomonadales</taxon>
        <taxon>Sphingomonadaceae</taxon>
        <taxon>Sphingomonas</taxon>
    </lineage>
</organism>
<sequence>MSPAPRRSRNAGDVTPLEPALVARFRADVTRLSVGRRLALAVSGGPDSMAMLALAAAAFPGLVSAATVDHGLRAASADEAAMVAGYCATLGVPHATLAIAEPRPATGNLHAWARRHRYALLSRWAVDAGCDALLTAHHADDQAETFLMRAARGSGVAGLAGIRARQPRAAPAIVRPLLGWRSAALRAIATAAGAPFVDDPSNRDPAFERARVRTTLAAIDWLDPLRLAAAAAHAAEAEDALAAMTRMLWSERARETPGDVTVTVADLPREIRRRLAAHALRTIDPATATNTIESLLESLEAGKRATQGSVLASAAGEIWRFRPAPPRRSH</sequence>
<reference evidence="8 9" key="1">
    <citation type="submission" date="2019-02" db="EMBL/GenBank/DDBJ databases">
        <authorList>
            <person name="Li Y."/>
        </authorList>
    </citation>
    <scope>NUCLEOTIDE SEQUENCE [LARGE SCALE GENOMIC DNA]</scope>
    <source>
        <strain evidence="8 9">3-7</strain>
    </source>
</reference>
<comment type="subcellular location">
    <subcellularLocation>
        <location evidence="6">Cytoplasm</location>
    </subcellularLocation>
</comment>
<keyword evidence="4 6" id="KW-0067">ATP-binding</keyword>
<keyword evidence="2 6" id="KW-0819">tRNA processing</keyword>
<dbReference type="SUPFAM" id="SSF52402">
    <property type="entry name" value="Adenine nucleotide alpha hydrolases-like"/>
    <property type="match status" value="1"/>
</dbReference>
<keyword evidence="3 6" id="KW-0547">Nucleotide-binding</keyword>
<dbReference type="InterPro" id="IPR012795">
    <property type="entry name" value="tRNA_Ile_lys_synt_N"/>
</dbReference>
<dbReference type="InterPro" id="IPR011063">
    <property type="entry name" value="TilS/TtcA_N"/>
</dbReference>
<dbReference type="EC" id="6.3.4.19" evidence="6"/>
<evidence type="ECO:0000256" key="4">
    <source>
        <dbReference type="ARBA" id="ARBA00022840"/>
    </source>
</evidence>
<feature type="binding site" evidence="6">
    <location>
        <begin position="43"/>
        <end position="48"/>
    </location>
    <ligand>
        <name>ATP</name>
        <dbReference type="ChEBI" id="CHEBI:30616"/>
    </ligand>
</feature>
<dbReference type="PANTHER" id="PTHR43033">
    <property type="entry name" value="TRNA(ILE)-LYSIDINE SYNTHASE-RELATED"/>
    <property type="match status" value="1"/>
</dbReference>
<gene>
    <name evidence="6 8" type="primary">tilS</name>
    <name evidence="8" type="ORF">EWE75_06165</name>
</gene>
<dbReference type="Gene3D" id="3.40.50.620">
    <property type="entry name" value="HUPs"/>
    <property type="match status" value="1"/>
</dbReference>
<dbReference type="Pfam" id="PF01171">
    <property type="entry name" value="ATP_bind_3"/>
    <property type="match status" value="1"/>
</dbReference>
<name>A0A4Q6Y6Y2_9SPHN</name>
<dbReference type="AlphaFoldDB" id="A0A4Q6Y6Y2"/>
<dbReference type="InterPro" id="IPR014729">
    <property type="entry name" value="Rossmann-like_a/b/a_fold"/>
</dbReference>
<accession>A0A4Q6Y6Y2</accession>